<feature type="compositionally biased region" description="Low complexity" evidence="1">
    <location>
        <begin position="78"/>
        <end position="92"/>
    </location>
</feature>
<dbReference type="Proteomes" id="UP001476950">
    <property type="component" value="Unassembled WGS sequence"/>
</dbReference>
<reference evidence="2 3" key="1">
    <citation type="submission" date="2022-04" db="EMBL/GenBank/DDBJ databases">
        <title>Positive selection, recombination, and allopatry shape intraspecific diversity of widespread and dominant cyanobacteria.</title>
        <authorList>
            <person name="Wei J."/>
            <person name="Shu W."/>
            <person name="Hu C."/>
        </authorList>
    </citation>
    <scope>NUCLEOTIDE SEQUENCE [LARGE SCALE GENOMIC DNA]</scope>
    <source>
        <strain evidence="2 3">AS-A4</strain>
    </source>
</reference>
<accession>A0ABV0KEV2</accession>
<dbReference type="EMBL" id="JAMPLM010000002">
    <property type="protein sequence ID" value="MEP1057553.1"/>
    <property type="molecule type" value="Genomic_DNA"/>
</dbReference>
<protein>
    <recommendedName>
        <fullName evidence="4">Low temperature-induced protein</fullName>
    </recommendedName>
</protein>
<gene>
    <name evidence="2" type="ORF">NDI38_03825</name>
</gene>
<evidence type="ECO:0008006" key="4">
    <source>
        <dbReference type="Google" id="ProtNLM"/>
    </source>
</evidence>
<evidence type="ECO:0000256" key="1">
    <source>
        <dbReference type="SAM" id="MobiDB-lite"/>
    </source>
</evidence>
<comment type="caution">
    <text evidence="2">The sequence shown here is derived from an EMBL/GenBank/DDBJ whole genome shotgun (WGS) entry which is preliminary data.</text>
</comment>
<name>A0ABV0KEV2_9CYAN</name>
<evidence type="ECO:0000313" key="3">
    <source>
        <dbReference type="Proteomes" id="UP001476950"/>
    </source>
</evidence>
<sequence length="124" mass="13580">MIYIAQLRKSFSAFLVAVVLLLGSLFVGDLQTAAIAAPLTPEAAAYEIDQATSPDEAHSRLEDKAKSYKKELKEDSAYTKQAAKKATGQAKNAIERTADNVREKLNLDEPLPQSTKDFLNDIKP</sequence>
<keyword evidence="3" id="KW-1185">Reference proteome</keyword>
<feature type="region of interest" description="Disordered" evidence="1">
    <location>
        <begin position="75"/>
        <end position="124"/>
    </location>
</feature>
<evidence type="ECO:0000313" key="2">
    <source>
        <dbReference type="EMBL" id="MEP1057553.1"/>
    </source>
</evidence>
<feature type="compositionally biased region" description="Basic and acidic residues" evidence="1">
    <location>
        <begin position="93"/>
        <end position="107"/>
    </location>
</feature>
<proteinExistence type="predicted"/>
<dbReference type="RefSeq" id="WP_190451108.1">
    <property type="nucleotide sequence ID" value="NZ_JAMPLM010000002.1"/>
</dbReference>
<organism evidence="2 3">
    <name type="scientific">Stenomitos frigidus AS-A4</name>
    <dbReference type="NCBI Taxonomy" id="2933935"/>
    <lineage>
        <taxon>Bacteria</taxon>
        <taxon>Bacillati</taxon>
        <taxon>Cyanobacteriota</taxon>
        <taxon>Cyanophyceae</taxon>
        <taxon>Leptolyngbyales</taxon>
        <taxon>Leptolyngbyaceae</taxon>
        <taxon>Stenomitos</taxon>
    </lineage>
</organism>